<accession>A0A0E9RCF8</accession>
<protein>
    <submittedName>
        <fullName evidence="2">Uncharacterized protein</fullName>
    </submittedName>
</protein>
<organism evidence="2">
    <name type="scientific">Anguilla anguilla</name>
    <name type="common">European freshwater eel</name>
    <name type="synonym">Muraena anguilla</name>
    <dbReference type="NCBI Taxonomy" id="7936"/>
    <lineage>
        <taxon>Eukaryota</taxon>
        <taxon>Metazoa</taxon>
        <taxon>Chordata</taxon>
        <taxon>Craniata</taxon>
        <taxon>Vertebrata</taxon>
        <taxon>Euteleostomi</taxon>
        <taxon>Actinopterygii</taxon>
        <taxon>Neopterygii</taxon>
        <taxon>Teleostei</taxon>
        <taxon>Anguilliformes</taxon>
        <taxon>Anguillidae</taxon>
        <taxon>Anguilla</taxon>
    </lineage>
</organism>
<dbReference type="EMBL" id="GBXM01082392">
    <property type="protein sequence ID" value="JAH26185.1"/>
    <property type="molecule type" value="Transcribed_RNA"/>
</dbReference>
<keyword evidence="1" id="KW-0472">Membrane</keyword>
<keyword evidence="1" id="KW-0812">Transmembrane</keyword>
<proteinExistence type="predicted"/>
<keyword evidence="1" id="KW-1133">Transmembrane helix</keyword>
<evidence type="ECO:0000256" key="1">
    <source>
        <dbReference type="SAM" id="Phobius"/>
    </source>
</evidence>
<feature type="transmembrane region" description="Helical" evidence="1">
    <location>
        <begin position="6"/>
        <end position="27"/>
    </location>
</feature>
<evidence type="ECO:0000313" key="2">
    <source>
        <dbReference type="EMBL" id="JAH26185.1"/>
    </source>
</evidence>
<dbReference type="AlphaFoldDB" id="A0A0E9RCF8"/>
<name>A0A0E9RCF8_ANGAN</name>
<reference evidence="2" key="2">
    <citation type="journal article" date="2015" name="Fish Shellfish Immunol.">
        <title>Early steps in the European eel (Anguilla anguilla)-Vibrio vulnificus interaction in the gills: Role of the RtxA13 toxin.</title>
        <authorList>
            <person name="Callol A."/>
            <person name="Pajuelo D."/>
            <person name="Ebbesson L."/>
            <person name="Teles M."/>
            <person name="MacKenzie S."/>
            <person name="Amaro C."/>
        </authorList>
    </citation>
    <scope>NUCLEOTIDE SEQUENCE</scope>
</reference>
<sequence length="41" mass="4717">MHAAKYSYIEAFDVLQEILLLLILLYFNGVDLSSFRSVSHV</sequence>
<reference evidence="2" key="1">
    <citation type="submission" date="2014-11" db="EMBL/GenBank/DDBJ databases">
        <authorList>
            <person name="Amaro Gonzalez C."/>
        </authorList>
    </citation>
    <scope>NUCLEOTIDE SEQUENCE</scope>
</reference>